<name>A0A853F0U0_9GAMM</name>
<sequence length="48" mass="5504">MAISNYEGGKLTRFANLEYKSDTQRDSTNYISKNTEQEVNLKLGIAYQ</sequence>
<evidence type="ECO:0000313" key="1">
    <source>
        <dbReference type="EMBL" id="NYT27118.1"/>
    </source>
</evidence>
<dbReference type="Proteomes" id="UP000568751">
    <property type="component" value="Unassembled WGS sequence"/>
</dbReference>
<organism evidence="1 2">
    <name type="scientific">Candidatus Thiodubiliella endoseptemdiera</name>
    <dbReference type="NCBI Taxonomy" id="2738886"/>
    <lineage>
        <taxon>Bacteria</taxon>
        <taxon>Pseudomonadati</taxon>
        <taxon>Pseudomonadota</taxon>
        <taxon>Gammaproteobacteria</taxon>
        <taxon>Candidatus Pseudothioglobaceae</taxon>
        <taxon>Candidatus Thiodubiliella</taxon>
    </lineage>
</organism>
<accession>A0A853F0U0</accession>
<dbReference type="RefSeq" id="WP_369152629.1">
    <property type="nucleotide sequence ID" value="NZ_OZ156463.1"/>
</dbReference>
<dbReference type="EMBL" id="JACCHT010000001">
    <property type="protein sequence ID" value="NYT27118.1"/>
    <property type="molecule type" value="Genomic_DNA"/>
</dbReference>
<gene>
    <name evidence="1" type="ORF">H0A76_04015</name>
</gene>
<proteinExistence type="predicted"/>
<reference evidence="1 2" key="1">
    <citation type="submission" date="2020-05" db="EMBL/GenBank/DDBJ databases">
        <title>Horizontal transmission and recombination maintain forever young bacterial symbiont genomes.</title>
        <authorList>
            <person name="Russell S.L."/>
            <person name="Pepper-Tunick E."/>
            <person name="Svedberg J."/>
            <person name="Byrne A."/>
            <person name="Ruelas Castillo J."/>
            <person name="Vollmers C."/>
            <person name="Beinart R.A."/>
            <person name="Corbett-Detig R."/>
        </authorList>
    </citation>
    <scope>NUCLEOTIDE SEQUENCE [LARGE SCALE GENOMIC DNA]</scope>
    <source>
        <strain evidence="1">455</strain>
    </source>
</reference>
<comment type="caution">
    <text evidence="1">The sequence shown here is derived from an EMBL/GenBank/DDBJ whole genome shotgun (WGS) entry which is preliminary data.</text>
</comment>
<dbReference type="AlphaFoldDB" id="A0A853F0U0"/>
<evidence type="ECO:0000313" key="2">
    <source>
        <dbReference type="Proteomes" id="UP000568751"/>
    </source>
</evidence>
<protein>
    <submittedName>
        <fullName evidence="1">Uncharacterized protein</fullName>
    </submittedName>
</protein>